<sequence length="129" mass="14880">KRKWSLQTTLTKLHQMGFSLFFRVVIEEVPNTQSNDMMKVPHFKPNDVTTYMDWFYLAGITYRAFMIDYIIKKAYALGNITGDVQSKAEAILNFFDSLQAAYVQAFKRFIAPEIEVISIGKLQQKIGSL</sequence>
<feature type="non-terminal residue" evidence="1">
    <location>
        <position position="1"/>
    </location>
</feature>
<dbReference type="EMBL" id="CAXITT010000860">
    <property type="protein sequence ID" value="CAL1546823.1"/>
    <property type="molecule type" value="Genomic_DNA"/>
</dbReference>
<accession>A0AAV2IIB3</accession>
<name>A0AAV2IIB3_LYMST</name>
<dbReference type="Proteomes" id="UP001497497">
    <property type="component" value="Unassembled WGS sequence"/>
</dbReference>
<evidence type="ECO:0000313" key="2">
    <source>
        <dbReference type="Proteomes" id="UP001497497"/>
    </source>
</evidence>
<dbReference type="Gene3D" id="1.10.1380.10">
    <property type="entry name" value="Neutral endopeptidase , domain2"/>
    <property type="match status" value="1"/>
</dbReference>
<gene>
    <name evidence="1" type="ORF">GSLYS_00020200001</name>
</gene>
<evidence type="ECO:0000313" key="1">
    <source>
        <dbReference type="EMBL" id="CAL1546823.1"/>
    </source>
</evidence>
<comment type="caution">
    <text evidence="1">The sequence shown here is derived from an EMBL/GenBank/DDBJ whole genome shotgun (WGS) entry which is preliminary data.</text>
</comment>
<protein>
    <submittedName>
        <fullName evidence="1">Uncharacterized protein</fullName>
    </submittedName>
</protein>
<reference evidence="1 2" key="1">
    <citation type="submission" date="2024-04" db="EMBL/GenBank/DDBJ databases">
        <authorList>
            <consortium name="Genoscope - CEA"/>
            <person name="William W."/>
        </authorList>
    </citation>
    <scope>NUCLEOTIDE SEQUENCE [LARGE SCALE GENOMIC DNA]</scope>
</reference>
<dbReference type="AlphaFoldDB" id="A0AAV2IIB3"/>
<organism evidence="1 2">
    <name type="scientific">Lymnaea stagnalis</name>
    <name type="common">Great pond snail</name>
    <name type="synonym">Helix stagnalis</name>
    <dbReference type="NCBI Taxonomy" id="6523"/>
    <lineage>
        <taxon>Eukaryota</taxon>
        <taxon>Metazoa</taxon>
        <taxon>Spiralia</taxon>
        <taxon>Lophotrochozoa</taxon>
        <taxon>Mollusca</taxon>
        <taxon>Gastropoda</taxon>
        <taxon>Heterobranchia</taxon>
        <taxon>Euthyneura</taxon>
        <taxon>Panpulmonata</taxon>
        <taxon>Hygrophila</taxon>
        <taxon>Lymnaeoidea</taxon>
        <taxon>Lymnaeidae</taxon>
        <taxon>Lymnaea</taxon>
    </lineage>
</organism>
<keyword evidence="2" id="KW-1185">Reference proteome</keyword>
<dbReference type="InterPro" id="IPR042089">
    <property type="entry name" value="Peptidase_M13_dom_2"/>
</dbReference>
<proteinExistence type="predicted"/>
<feature type="non-terminal residue" evidence="1">
    <location>
        <position position="129"/>
    </location>
</feature>